<protein>
    <submittedName>
        <fullName evidence="11">Odorant receptor 11</fullName>
    </submittedName>
</protein>
<evidence type="ECO:0000256" key="7">
    <source>
        <dbReference type="ARBA" id="ARBA00023136"/>
    </source>
</evidence>
<evidence type="ECO:0000256" key="8">
    <source>
        <dbReference type="ARBA" id="ARBA00023170"/>
    </source>
</evidence>
<evidence type="ECO:0000256" key="3">
    <source>
        <dbReference type="ARBA" id="ARBA00022606"/>
    </source>
</evidence>
<dbReference type="GO" id="GO:0005549">
    <property type="term" value="F:odorant binding"/>
    <property type="evidence" value="ECO:0007669"/>
    <property type="project" value="InterPro"/>
</dbReference>
<keyword evidence="2" id="KW-1003">Cell membrane</keyword>
<name>A0A7H9SLV0_APRGE</name>
<dbReference type="GO" id="GO:0005886">
    <property type="term" value="C:plasma membrane"/>
    <property type="evidence" value="ECO:0007669"/>
    <property type="project" value="UniProtKB-SubCell"/>
</dbReference>
<evidence type="ECO:0000256" key="5">
    <source>
        <dbReference type="ARBA" id="ARBA00022725"/>
    </source>
</evidence>
<organism evidence="11">
    <name type="scientific">Apriona germarii</name>
    <name type="common">Mulberry longhorn beetle</name>
    <name type="synonym">Lamia germarii</name>
    <dbReference type="NCBI Taxonomy" id="157307"/>
    <lineage>
        <taxon>Eukaryota</taxon>
        <taxon>Metazoa</taxon>
        <taxon>Ecdysozoa</taxon>
        <taxon>Arthropoda</taxon>
        <taxon>Hexapoda</taxon>
        <taxon>Insecta</taxon>
        <taxon>Pterygota</taxon>
        <taxon>Neoptera</taxon>
        <taxon>Endopterygota</taxon>
        <taxon>Coleoptera</taxon>
        <taxon>Polyphaga</taxon>
        <taxon>Cucujiformia</taxon>
        <taxon>Chrysomeloidea</taxon>
        <taxon>Cerambycidae</taxon>
        <taxon>Lamiinae</taxon>
        <taxon>Batocerini</taxon>
        <taxon>Apriona</taxon>
    </lineage>
</organism>
<evidence type="ECO:0000256" key="9">
    <source>
        <dbReference type="ARBA" id="ARBA00023224"/>
    </source>
</evidence>
<dbReference type="InterPro" id="IPR004117">
    <property type="entry name" value="7tm6_olfct_rcpt"/>
</dbReference>
<evidence type="ECO:0000256" key="1">
    <source>
        <dbReference type="ARBA" id="ARBA00004651"/>
    </source>
</evidence>
<evidence type="ECO:0000256" key="10">
    <source>
        <dbReference type="SAM" id="Phobius"/>
    </source>
</evidence>
<feature type="transmembrane region" description="Helical" evidence="10">
    <location>
        <begin position="106"/>
        <end position="126"/>
    </location>
</feature>
<evidence type="ECO:0000256" key="2">
    <source>
        <dbReference type="ARBA" id="ARBA00022475"/>
    </source>
</evidence>
<reference evidence="11" key="2">
    <citation type="submission" date="2020-06" db="EMBL/GenBank/DDBJ databases">
        <authorList>
            <person name="Qian J."/>
        </authorList>
    </citation>
    <scope>NUCLEOTIDE SEQUENCE</scope>
    <source>
        <tissue evidence="11">Antenna</tissue>
    </source>
</reference>
<accession>A0A7H9SLV0</accession>
<keyword evidence="4 10" id="KW-0812">Transmembrane</keyword>
<reference evidence="11" key="1">
    <citation type="journal article" date="2020" name="Front. Physiol.">
        <title>Identification and Expression Profile of Olfactory Receptor Genes Based on Apriona germari (Hope) Antennal Transcriptome.</title>
        <authorList>
            <person name="Qian J.L."/>
            <person name="Mang D.Z."/>
            <person name="Lv G.C."/>
            <person name="Ye J."/>
            <person name="Li Z.Q."/>
            <person name="Chu B."/>
            <person name="Sun L."/>
            <person name="Liu Y.J."/>
            <person name="Zhang L.W."/>
        </authorList>
    </citation>
    <scope>NUCLEOTIDE SEQUENCE</scope>
    <source>
        <tissue evidence="11">Antenna</tissue>
    </source>
</reference>
<keyword evidence="5" id="KW-0552">Olfaction</keyword>
<dbReference type="GO" id="GO:0007165">
    <property type="term" value="P:signal transduction"/>
    <property type="evidence" value="ECO:0007669"/>
    <property type="project" value="UniProtKB-KW"/>
</dbReference>
<proteinExistence type="evidence at transcript level"/>
<keyword evidence="8 11" id="KW-0675">Receptor</keyword>
<dbReference type="PANTHER" id="PTHR21137:SF35">
    <property type="entry name" value="ODORANT RECEPTOR 19A-RELATED"/>
    <property type="match status" value="1"/>
</dbReference>
<dbReference type="EMBL" id="MT598228">
    <property type="protein sequence ID" value="QNH68037.1"/>
    <property type="molecule type" value="mRNA"/>
</dbReference>
<dbReference type="GO" id="GO:0004984">
    <property type="term" value="F:olfactory receptor activity"/>
    <property type="evidence" value="ECO:0007669"/>
    <property type="project" value="InterPro"/>
</dbReference>
<dbReference type="PANTHER" id="PTHR21137">
    <property type="entry name" value="ODORANT RECEPTOR"/>
    <property type="match status" value="1"/>
</dbReference>
<keyword evidence="6 10" id="KW-1133">Transmembrane helix</keyword>
<dbReference type="Pfam" id="PF02949">
    <property type="entry name" value="7tm_6"/>
    <property type="match status" value="1"/>
</dbReference>
<keyword evidence="9" id="KW-0807">Transducer</keyword>
<dbReference type="AlphaFoldDB" id="A0A7H9SLV0"/>
<evidence type="ECO:0000256" key="6">
    <source>
        <dbReference type="ARBA" id="ARBA00022989"/>
    </source>
</evidence>
<evidence type="ECO:0000256" key="4">
    <source>
        <dbReference type="ARBA" id="ARBA00022692"/>
    </source>
</evidence>
<sequence length="204" mass="23570">MSGLIMVVCAQLHILNDSLLNMREQAEAELRNAGVKVYRRMTKELQDKMNEKLVECVIHHQCIMEFAKELTFLFTTSILGQFIVSVVIICITLFEITLVPVMSIKFFSMILYQFCMLLEIFLLCYYGNEVIRESTELTKCAFCSDWTDCSWEFKRNLLFFMTSSQTALKLYAGGFFTLSLETFVKILKSSWSYFAVLNSVHAGE</sequence>
<keyword evidence="7 10" id="KW-0472">Membrane</keyword>
<comment type="subcellular location">
    <subcellularLocation>
        <location evidence="1">Cell membrane</location>
        <topology evidence="1">Multi-pass membrane protein</topology>
    </subcellularLocation>
</comment>
<keyword evidence="3" id="KW-0716">Sensory transduction</keyword>
<feature type="transmembrane region" description="Helical" evidence="10">
    <location>
        <begin position="70"/>
        <end position="94"/>
    </location>
</feature>
<evidence type="ECO:0000313" key="11">
    <source>
        <dbReference type="EMBL" id="QNH68037.1"/>
    </source>
</evidence>